<proteinExistence type="predicted"/>
<evidence type="ECO:0000313" key="2">
    <source>
        <dbReference type="Proteomes" id="UP000244898"/>
    </source>
</evidence>
<reference evidence="2" key="1">
    <citation type="submission" date="2018-03" db="EMBL/GenBank/DDBJ databases">
        <authorList>
            <person name="Rodrigo-Torres L."/>
            <person name="Arahal R. D."/>
            <person name="Lucena T."/>
        </authorList>
    </citation>
    <scope>NUCLEOTIDE SEQUENCE [LARGE SCALE GENOMIC DNA]</scope>
    <source>
        <strain evidence="2">CECT 7615</strain>
    </source>
</reference>
<evidence type="ECO:0000313" key="1">
    <source>
        <dbReference type="EMBL" id="SPJ27626.1"/>
    </source>
</evidence>
<dbReference type="Proteomes" id="UP000244898">
    <property type="component" value="Unassembled WGS sequence"/>
</dbReference>
<gene>
    <name evidence="1" type="ORF">TRM7615_01116</name>
</gene>
<organism evidence="1 2">
    <name type="scientific">Falsiruegeria mediterranea M17</name>
    <dbReference type="NCBI Taxonomy" id="1200281"/>
    <lineage>
        <taxon>Bacteria</taxon>
        <taxon>Pseudomonadati</taxon>
        <taxon>Pseudomonadota</taxon>
        <taxon>Alphaproteobacteria</taxon>
        <taxon>Rhodobacterales</taxon>
        <taxon>Roseobacteraceae</taxon>
        <taxon>Falsiruegeria</taxon>
    </lineage>
</organism>
<sequence>MSVKMKIEGAGDIERALAGMKRGTAKGVVRRAMKKSLRPVAHDAAASPFEIAIASKLTPRQKAQARRDQGRTKVALYVGPMDDEGRGAPHAHLIEFGTGPRYHKSGKFTGAVMADPFMRPAWDKNRARMLKILRAEVWSEIEKTLARAARRAAKAAS</sequence>
<accession>A0A2R8C5I9</accession>
<dbReference type="EMBL" id="ONZG01000002">
    <property type="protein sequence ID" value="SPJ27626.1"/>
    <property type="molecule type" value="Genomic_DNA"/>
</dbReference>
<evidence type="ECO:0008006" key="3">
    <source>
        <dbReference type="Google" id="ProtNLM"/>
    </source>
</evidence>
<keyword evidence="2" id="KW-1185">Reference proteome</keyword>
<name>A0A2R8C5I9_9RHOB</name>
<dbReference type="AlphaFoldDB" id="A0A2R8C5I9"/>
<dbReference type="OrthoDB" id="7585428at2"/>
<dbReference type="RefSeq" id="WP_108785888.1">
    <property type="nucleotide sequence ID" value="NZ_ONZG01000002.1"/>
</dbReference>
<protein>
    <recommendedName>
        <fullName evidence="3">HK97 gp10 family phage protein</fullName>
    </recommendedName>
</protein>